<dbReference type="InterPro" id="IPR004151">
    <property type="entry name" value="7TM_GPCR_serpentine_rcpt_Sre"/>
</dbReference>
<protein>
    <submittedName>
        <fullName evidence="4">G_PROTEIN_RECEP_F1_2 domain-containing protein</fullName>
    </submittedName>
</protein>
<keyword evidence="3" id="KW-1185">Reference proteome</keyword>
<evidence type="ECO:0000256" key="1">
    <source>
        <dbReference type="ARBA" id="ARBA00006803"/>
    </source>
</evidence>
<keyword evidence="2" id="KW-0812">Transmembrane</keyword>
<dbReference type="Pfam" id="PF03125">
    <property type="entry name" value="Sre"/>
    <property type="match status" value="1"/>
</dbReference>
<dbReference type="GO" id="GO:0016020">
    <property type="term" value="C:membrane"/>
    <property type="evidence" value="ECO:0007669"/>
    <property type="project" value="InterPro"/>
</dbReference>
<accession>A0A7E4UN22</accession>
<feature type="transmembrane region" description="Helical" evidence="2">
    <location>
        <begin position="78"/>
        <end position="100"/>
    </location>
</feature>
<evidence type="ECO:0000313" key="3">
    <source>
        <dbReference type="Proteomes" id="UP000492821"/>
    </source>
</evidence>
<dbReference type="Proteomes" id="UP000492821">
    <property type="component" value="Unassembled WGS sequence"/>
</dbReference>
<dbReference type="PANTHER" id="PTHR47518">
    <property type="entry name" value="SERPENTINE RECEPTOR CLASS EPSILON-13-RELATED"/>
    <property type="match status" value="1"/>
</dbReference>
<organism evidence="3 4">
    <name type="scientific">Panagrellus redivivus</name>
    <name type="common">Microworm</name>
    <dbReference type="NCBI Taxonomy" id="6233"/>
    <lineage>
        <taxon>Eukaryota</taxon>
        <taxon>Metazoa</taxon>
        <taxon>Ecdysozoa</taxon>
        <taxon>Nematoda</taxon>
        <taxon>Chromadorea</taxon>
        <taxon>Rhabditida</taxon>
        <taxon>Tylenchina</taxon>
        <taxon>Panagrolaimomorpha</taxon>
        <taxon>Panagrolaimoidea</taxon>
        <taxon>Panagrolaimidae</taxon>
        <taxon>Panagrellus</taxon>
    </lineage>
</organism>
<keyword evidence="2" id="KW-0472">Membrane</keyword>
<dbReference type="WBParaSite" id="Pan_g10466.t1">
    <property type="protein sequence ID" value="Pan_g10466.t1"/>
    <property type="gene ID" value="Pan_g10466"/>
</dbReference>
<sequence>MMLCGFTTMLSIIPSTLCAYSINYVLRHVHSNLRRLMAVISILFLIRPFVQTFEIIYVCYDGDNRTLLSFARIVRGTVVIMTRIVWITVGIERLLATIYVGTYEKSRKMKKIFWILLLFAFLFASAYSVYAELGQNLIAVTYSILVGTAVIAVVMVSIIRKMNQKLRRLSNKVGLRALELTEKYQIVENVRSLNYLMPHANIDGITDFMTVGCGLAARILFGYPIGAAVFQLCLNLQILIFCIYWTYRNPQFKRLIQQWRRGKSIGPAMAGQSVEPSSNIRRKMNYIINPLGEKIQKNQTPEEHFSSLKAMWT</sequence>
<dbReference type="PANTHER" id="PTHR47518:SF9">
    <property type="entry name" value="SERPENTINE RECEPTOR, CLASS T"/>
    <property type="match status" value="1"/>
</dbReference>
<dbReference type="AlphaFoldDB" id="A0A7E4UN22"/>
<feature type="transmembrane region" description="Helical" evidence="2">
    <location>
        <begin position="38"/>
        <end position="58"/>
    </location>
</feature>
<feature type="transmembrane region" description="Helical" evidence="2">
    <location>
        <begin position="112"/>
        <end position="131"/>
    </location>
</feature>
<feature type="transmembrane region" description="Helical" evidence="2">
    <location>
        <begin position="137"/>
        <end position="159"/>
    </location>
</feature>
<name>A0A7E4UN22_PANRE</name>
<dbReference type="InterPro" id="IPR052854">
    <property type="entry name" value="Serpentine_rcpt_epsilon"/>
</dbReference>
<evidence type="ECO:0000256" key="2">
    <source>
        <dbReference type="SAM" id="Phobius"/>
    </source>
</evidence>
<comment type="similarity">
    <text evidence="1">Belongs to the nematode receptor-like protein sre family.</text>
</comment>
<feature type="transmembrane region" description="Helical" evidence="2">
    <location>
        <begin position="6"/>
        <end position="26"/>
    </location>
</feature>
<reference evidence="4" key="2">
    <citation type="submission" date="2020-10" db="UniProtKB">
        <authorList>
            <consortium name="WormBaseParasite"/>
        </authorList>
    </citation>
    <scope>IDENTIFICATION</scope>
</reference>
<dbReference type="GO" id="GO:0007606">
    <property type="term" value="P:sensory perception of chemical stimulus"/>
    <property type="evidence" value="ECO:0007669"/>
    <property type="project" value="InterPro"/>
</dbReference>
<proteinExistence type="inferred from homology"/>
<reference evidence="3" key="1">
    <citation type="journal article" date="2013" name="Genetics">
        <title>The draft genome and transcriptome of Panagrellus redivivus are shaped by the harsh demands of a free-living lifestyle.</title>
        <authorList>
            <person name="Srinivasan J."/>
            <person name="Dillman A.R."/>
            <person name="Macchietto M.G."/>
            <person name="Heikkinen L."/>
            <person name="Lakso M."/>
            <person name="Fracchia K.M."/>
            <person name="Antoshechkin I."/>
            <person name="Mortazavi A."/>
            <person name="Wong G."/>
            <person name="Sternberg P.W."/>
        </authorList>
    </citation>
    <scope>NUCLEOTIDE SEQUENCE [LARGE SCALE GENOMIC DNA]</scope>
    <source>
        <strain evidence="3">MT8872</strain>
    </source>
</reference>
<keyword evidence="2" id="KW-1133">Transmembrane helix</keyword>
<feature type="transmembrane region" description="Helical" evidence="2">
    <location>
        <begin position="227"/>
        <end position="247"/>
    </location>
</feature>
<evidence type="ECO:0000313" key="4">
    <source>
        <dbReference type="WBParaSite" id="Pan_g10466.t1"/>
    </source>
</evidence>